<organism evidence="2 3">
    <name type="scientific">Powellomyces hirtus</name>
    <dbReference type="NCBI Taxonomy" id="109895"/>
    <lineage>
        <taxon>Eukaryota</taxon>
        <taxon>Fungi</taxon>
        <taxon>Fungi incertae sedis</taxon>
        <taxon>Chytridiomycota</taxon>
        <taxon>Chytridiomycota incertae sedis</taxon>
        <taxon>Chytridiomycetes</taxon>
        <taxon>Spizellomycetales</taxon>
        <taxon>Powellomycetaceae</taxon>
        <taxon>Powellomyces</taxon>
    </lineage>
</organism>
<name>A0A507DYP6_9FUNG</name>
<dbReference type="AlphaFoldDB" id="A0A507DYP6"/>
<comment type="caution">
    <text evidence="2">The sequence shown here is derived from an EMBL/GenBank/DDBJ whole genome shotgun (WGS) entry which is preliminary data.</text>
</comment>
<feature type="compositionally biased region" description="Low complexity" evidence="1">
    <location>
        <begin position="56"/>
        <end position="80"/>
    </location>
</feature>
<evidence type="ECO:0008006" key="4">
    <source>
        <dbReference type="Google" id="ProtNLM"/>
    </source>
</evidence>
<dbReference type="CDD" id="cd05162">
    <property type="entry name" value="PWWP"/>
    <property type="match status" value="1"/>
</dbReference>
<evidence type="ECO:0000256" key="1">
    <source>
        <dbReference type="SAM" id="MobiDB-lite"/>
    </source>
</evidence>
<feature type="compositionally biased region" description="Basic and acidic residues" evidence="1">
    <location>
        <begin position="291"/>
        <end position="307"/>
    </location>
</feature>
<feature type="region of interest" description="Disordered" evidence="1">
    <location>
        <begin position="27"/>
        <end position="46"/>
    </location>
</feature>
<feature type="region of interest" description="Disordered" evidence="1">
    <location>
        <begin position="56"/>
        <end position="126"/>
    </location>
</feature>
<dbReference type="EMBL" id="QEAQ01000070">
    <property type="protein sequence ID" value="TPX56571.1"/>
    <property type="molecule type" value="Genomic_DNA"/>
</dbReference>
<accession>A0A507DYP6</accession>
<feature type="compositionally biased region" description="Polar residues" evidence="1">
    <location>
        <begin position="28"/>
        <end position="44"/>
    </location>
</feature>
<feature type="compositionally biased region" description="Low complexity" evidence="1">
    <location>
        <begin position="578"/>
        <end position="607"/>
    </location>
</feature>
<evidence type="ECO:0000313" key="2">
    <source>
        <dbReference type="EMBL" id="TPX56571.1"/>
    </source>
</evidence>
<feature type="region of interest" description="Disordered" evidence="1">
    <location>
        <begin position="562"/>
        <end position="651"/>
    </location>
</feature>
<sequence length="651" mass="68794">MPLPLSAICVDLNSADTVTTARVLESPRSYQQKENSPATISDSAYESEGCVVVQKSTSTSSSSATATVTTSASATNTAPTAVPPATPGAPAAAAPSVTTSGRKRKRMAADHDDLQQAEILIPPPNPRVKPPKRQMVWVDPDDAFAPWWWAGMVVPKEEVAIFKKTVNGVLNPGEGECVVVYFEDASYNVVKVSDMKEFCPYKPPYTTYVHGKNGKAFCADKAVVNATLYWELGRIPPAFTWLHSCPLEDRSKAGRLHGEDPPTTSKDAESKRAPAKEGPTPNRRGSQAAIPRRESGAGKEAPSKGTEKALGYRKVDIPITLQATPAAGKSAAMPKSMPIVNLNMTGPAQTPTSTNTKTKTTSKSASAQSQPAGRQSSFKRSREDSGGATSSVGSVCAKCGQRDSKARRASVAQSNGTNSISREEGILGLTLCQNCRRILDEVMPAAHVLEDEDDPIWKPERRQMRVLRNVLPEKNSDRLVRHFRSLQEVGQREREQALQRGAGIGGQAPFIGSAMAGPPPIPAGPPSLSSMTVFAQVPYSVSIATSNPLLLSTDNPSLAGTAMYATAPPPQAGPPIPSFSSSVPPHHAFPAPSAGPPSSSSTATSKSVHARQPPTQTSAAPVSSTPQPPPPLPPPPPATAVLLESRERADI</sequence>
<keyword evidence="3" id="KW-1185">Reference proteome</keyword>
<feature type="compositionally biased region" description="Pro residues" evidence="1">
    <location>
        <begin position="626"/>
        <end position="638"/>
    </location>
</feature>
<feature type="region of interest" description="Disordered" evidence="1">
    <location>
        <begin position="340"/>
        <end position="397"/>
    </location>
</feature>
<reference evidence="2 3" key="1">
    <citation type="journal article" date="2019" name="Sci. Rep.">
        <title>Comparative genomics of chytrid fungi reveal insights into the obligate biotrophic and pathogenic lifestyle of Synchytrium endobioticum.</title>
        <authorList>
            <person name="van de Vossenberg B.T.L.H."/>
            <person name="Warris S."/>
            <person name="Nguyen H.D.T."/>
            <person name="van Gent-Pelzer M.P.E."/>
            <person name="Joly D.L."/>
            <person name="van de Geest H.C."/>
            <person name="Bonants P.J.M."/>
            <person name="Smith D.S."/>
            <person name="Levesque C.A."/>
            <person name="van der Lee T.A.J."/>
        </authorList>
    </citation>
    <scope>NUCLEOTIDE SEQUENCE [LARGE SCALE GENOMIC DNA]</scope>
    <source>
        <strain evidence="2 3">CBS 809.83</strain>
    </source>
</reference>
<dbReference type="Proteomes" id="UP000318582">
    <property type="component" value="Unassembled WGS sequence"/>
</dbReference>
<feature type="region of interest" description="Disordered" evidence="1">
    <location>
        <begin position="252"/>
        <end position="309"/>
    </location>
</feature>
<protein>
    <recommendedName>
        <fullName evidence="4">PWWP domain-containing protein</fullName>
    </recommendedName>
</protein>
<proteinExistence type="predicted"/>
<evidence type="ECO:0000313" key="3">
    <source>
        <dbReference type="Proteomes" id="UP000318582"/>
    </source>
</evidence>
<feature type="compositionally biased region" description="Low complexity" evidence="1">
    <location>
        <begin position="88"/>
        <end position="100"/>
    </location>
</feature>
<feature type="compositionally biased region" description="Pro residues" evidence="1">
    <location>
        <begin position="567"/>
        <end position="577"/>
    </location>
</feature>
<feature type="compositionally biased region" description="Low complexity" evidence="1">
    <location>
        <begin position="347"/>
        <end position="371"/>
    </location>
</feature>
<feature type="compositionally biased region" description="Basic and acidic residues" evidence="1">
    <location>
        <begin position="252"/>
        <end position="275"/>
    </location>
</feature>
<gene>
    <name evidence="2" type="ORF">PhCBS80983_g04453</name>
</gene>